<evidence type="ECO:0000313" key="5">
    <source>
        <dbReference type="Proteomes" id="UP000660729"/>
    </source>
</evidence>
<reference evidence="4" key="1">
    <citation type="submission" date="2020-04" db="EMBL/GenBank/DDBJ databases">
        <title>Draft genome resource of the tomato pathogen Pseudocercospora fuligena.</title>
        <authorList>
            <person name="Zaccaron A."/>
        </authorList>
    </citation>
    <scope>NUCLEOTIDE SEQUENCE</scope>
    <source>
        <strain evidence="4">PF001</strain>
    </source>
</reference>
<accession>A0A8H6VAY5</accession>
<evidence type="ECO:0000256" key="2">
    <source>
        <dbReference type="SAM" id="MobiDB-lite"/>
    </source>
</evidence>
<sequence length="429" mass="49232">MAHPPSRQDVLAEATRSFQPSEGPRHNTEILALQDQLHRIEEEKSALIEELRAAKKSARRALTDSEQLTSQLSELEFKLADQRSRCRDLEQENTRAWALVDTERWKRQAGEQAIQDQRHEHDAIQKHAEDQSCRIKELEQEVVEQLKVRKDLEESSAKAYAAVTQETAWRKQAEKQLAQDRIARSVPEAKITSLERGLADKDAAIKTEQDTRRKVEQELTDAMRVLEHTEKARKALVEDVEKLKPLPDSLKPPIRFKDAVGRRFSFPWHLCKTWRGMEELIKQSFLMVDDPIRRYVNEGKYDLTGPDGEIVLPPVWEKIIQPDWSVTMHLWPAEENNKAETDESLCANLGFEYKEHSTSKAETKRTPPHSSLHSIPLDALTALDVNAKKSSRTDKPRSIQRRSRPNQTSPLADWFLGGSGSANKPRDSR</sequence>
<comment type="caution">
    <text evidence="4">The sequence shown here is derived from an EMBL/GenBank/DDBJ whole genome shotgun (WGS) entry which is preliminary data.</text>
</comment>
<dbReference type="AlphaFoldDB" id="A0A8H6VAY5"/>
<evidence type="ECO:0000256" key="1">
    <source>
        <dbReference type="SAM" id="Coils"/>
    </source>
</evidence>
<organism evidence="4 5">
    <name type="scientific">Pseudocercospora fuligena</name>
    <dbReference type="NCBI Taxonomy" id="685502"/>
    <lineage>
        <taxon>Eukaryota</taxon>
        <taxon>Fungi</taxon>
        <taxon>Dikarya</taxon>
        <taxon>Ascomycota</taxon>
        <taxon>Pezizomycotina</taxon>
        <taxon>Dothideomycetes</taxon>
        <taxon>Dothideomycetidae</taxon>
        <taxon>Mycosphaerellales</taxon>
        <taxon>Mycosphaerellaceae</taxon>
        <taxon>Pseudocercospora</taxon>
    </lineage>
</organism>
<gene>
    <name evidence="4" type="ORF">HII31_13045</name>
</gene>
<dbReference type="InterPro" id="IPR054464">
    <property type="entry name" value="ULD_fung"/>
</dbReference>
<keyword evidence="1" id="KW-0175">Coiled coil</keyword>
<dbReference type="Proteomes" id="UP000660729">
    <property type="component" value="Unassembled WGS sequence"/>
</dbReference>
<feature type="coiled-coil region" evidence="1">
    <location>
        <begin position="30"/>
        <end position="92"/>
    </location>
</feature>
<proteinExistence type="predicted"/>
<dbReference type="OrthoDB" id="3045089at2759"/>
<evidence type="ECO:0000259" key="3">
    <source>
        <dbReference type="Pfam" id="PF22893"/>
    </source>
</evidence>
<feature type="coiled-coil region" evidence="1">
    <location>
        <begin position="121"/>
        <end position="155"/>
    </location>
</feature>
<dbReference type="Pfam" id="PF22893">
    <property type="entry name" value="ULD_2"/>
    <property type="match status" value="1"/>
</dbReference>
<feature type="region of interest" description="Disordered" evidence="2">
    <location>
        <begin position="1"/>
        <end position="26"/>
    </location>
</feature>
<dbReference type="EMBL" id="JABCIY010000316">
    <property type="protein sequence ID" value="KAF7185548.1"/>
    <property type="molecule type" value="Genomic_DNA"/>
</dbReference>
<name>A0A8H6VAY5_9PEZI</name>
<keyword evidence="5" id="KW-1185">Reference proteome</keyword>
<feature type="region of interest" description="Disordered" evidence="2">
    <location>
        <begin position="383"/>
        <end position="429"/>
    </location>
</feature>
<protein>
    <recommendedName>
        <fullName evidence="3">Ubiquitin-like domain-containing protein</fullName>
    </recommendedName>
</protein>
<evidence type="ECO:0000313" key="4">
    <source>
        <dbReference type="EMBL" id="KAF7185548.1"/>
    </source>
</evidence>
<feature type="domain" description="Ubiquitin-like" evidence="3">
    <location>
        <begin position="251"/>
        <end position="333"/>
    </location>
</feature>
<feature type="region of interest" description="Disordered" evidence="2">
    <location>
        <begin position="357"/>
        <end position="376"/>
    </location>
</feature>